<feature type="compositionally biased region" description="Polar residues" evidence="4">
    <location>
        <begin position="298"/>
        <end position="307"/>
    </location>
</feature>
<dbReference type="InterPro" id="IPR003599">
    <property type="entry name" value="Ig_sub"/>
</dbReference>
<keyword evidence="2" id="KW-0325">Glycoprotein</keyword>
<organism evidence="8 9">
    <name type="scientific">Hemibagrus wyckioides</name>
    <dbReference type="NCBI Taxonomy" id="337641"/>
    <lineage>
        <taxon>Eukaryota</taxon>
        <taxon>Metazoa</taxon>
        <taxon>Chordata</taxon>
        <taxon>Craniata</taxon>
        <taxon>Vertebrata</taxon>
        <taxon>Euteleostomi</taxon>
        <taxon>Actinopterygii</taxon>
        <taxon>Neopterygii</taxon>
        <taxon>Teleostei</taxon>
        <taxon>Ostariophysi</taxon>
        <taxon>Siluriformes</taxon>
        <taxon>Bagridae</taxon>
        <taxon>Hemibagrus</taxon>
    </lineage>
</organism>
<dbReference type="SMART" id="SM00409">
    <property type="entry name" value="IG"/>
    <property type="match status" value="2"/>
</dbReference>
<feature type="signal peptide" evidence="6">
    <location>
        <begin position="1"/>
        <end position="20"/>
    </location>
</feature>
<keyword evidence="1 6" id="KW-0732">Signal</keyword>
<name>A0A9D3PA91_9TELE</name>
<dbReference type="InterPro" id="IPR036179">
    <property type="entry name" value="Ig-like_dom_sf"/>
</dbReference>
<proteinExistence type="predicted"/>
<sequence>MKISVVFTAVILAILRDSTASLFVQGPTESVMEGDRVTLECLDSESEMNMTSVHFEKMSRHMDMWHRLDGYGYGNGYGYGYAFRRCFWYDADVMREDGRLLLTITRVQSWSAGMYRCMSDNITDLDNSSLPFKLTVHYLREVTVNRASSNMFYRYLAPEDELRVPQGDDVELDCSTTASETPTYSWLKEGEDWIIPSSKLKLKHVSVENSGKYTCTAQHPTVSSLIKKRTIKLTVLPKEAPWYESTTGQIYLIMGAAVTVLFVMIIAMMVFLCHRSRRNKSKGPIDDQSQKKPIYKNSVESLNSTAGDKQPLV</sequence>
<dbReference type="AlphaFoldDB" id="A0A9D3PA91"/>
<dbReference type="Pfam" id="PF13927">
    <property type="entry name" value="Ig_3"/>
    <property type="match status" value="1"/>
</dbReference>
<evidence type="ECO:0000259" key="7">
    <source>
        <dbReference type="PROSITE" id="PS50835"/>
    </source>
</evidence>
<dbReference type="EMBL" id="JAHKSW010000001">
    <property type="protein sequence ID" value="KAG7335713.1"/>
    <property type="molecule type" value="Genomic_DNA"/>
</dbReference>
<dbReference type="CDD" id="cd00096">
    <property type="entry name" value="Ig"/>
    <property type="match status" value="1"/>
</dbReference>
<keyword evidence="3" id="KW-0393">Immunoglobulin domain</keyword>
<dbReference type="SMART" id="SM00408">
    <property type="entry name" value="IGc2"/>
    <property type="match status" value="2"/>
</dbReference>
<feature type="region of interest" description="Disordered" evidence="4">
    <location>
        <begin position="280"/>
        <end position="313"/>
    </location>
</feature>
<evidence type="ECO:0000256" key="3">
    <source>
        <dbReference type="ARBA" id="ARBA00023319"/>
    </source>
</evidence>
<evidence type="ECO:0000313" key="8">
    <source>
        <dbReference type="EMBL" id="KAG7335713.1"/>
    </source>
</evidence>
<feature type="transmembrane region" description="Helical" evidence="5">
    <location>
        <begin position="250"/>
        <end position="272"/>
    </location>
</feature>
<dbReference type="PANTHER" id="PTHR44427:SF5">
    <property type="entry name" value="V-SET AND IMMUNOGLOBULIN DOMAIN-CONTAINING PROTEIN 10-LIKE"/>
    <property type="match status" value="1"/>
</dbReference>
<dbReference type="InterPro" id="IPR007110">
    <property type="entry name" value="Ig-like_dom"/>
</dbReference>
<dbReference type="PANTHER" id="PTHR44427">
    <property type="entry name" value="CARCINOEMBRYONIC ANTIGEN-RELATED CELL ADHESION MOLECULE 19"/>
    <property type="match status" value="1"/>
</dbReference>
<reference evidence="8 9" key="1">
    <citation type="submission" date="2021-06" db="EMBL/GenBank/DDBJ databases">
        <title>Chromosome-level genome assembly of the red-tail catfish (Hemibagrus wyckioides).</title>
        <authorList>
            <person name="Shao F."/>
        </authorList>
    </citation>
    <scope>NUCLEOTIDE SEQUENCE [LARGE SCALE GENOMIC DNA]</scope>
    <source>
        <strain evidence="8">EC202008001</strain>
        <tissue evidence="8">Blood</tissue>
    </source>
</reference>
<dbReference type="InterPro" id="IPR003598">
    <property type="entry name" value="Ig_sub2"/>
</dbReference>
<evidence type="ECO:0000256" key="4">
    <source>
        <dbReference type="SAM" id="MobiDB-lite"/>
    </source>
</evidence>
<evidence type="ECO:0000256" key="1">
    <source>
        <dbReference type="ARBA" id="ARBA00022729"/>
    </source>
</evidence>
<keyword evidence="5" id="KW-1133">Transmembrane helix</keyword>
<dbReference type="SUPFAM" id="SSF48726">
    <property type="entry name" value="Immunoglobulin"/>
    <property type="match status" value="2"/>
</dbReference>
<evidence type="ECO:0000256" key="6">
    <source>
        <dbReference type="SAM" id="SignalP"/>
    </source>
</evidence>
<gene>
    <name evidence="8" type="ORF">KOW79_000406</name>
</gene>
<evidence type="ECO:0000256" key="2">
    <source>
        <dbReference type="ARBA" id="ARBA00023180"/>
    </source>
</evidence>
<feature type="chain" id="PRO_5038563152" description="Ig-like domain-containing protein" evidence="6">
    <location>
        <begin position="21"/>
        <end position="313"/>
    </location>
</feature>
<keyword evidence="5" id="KW-0812">Transmembrane</keyword>
<dbReference type="PROSITE" id="PS50835">
    <property type="entry name" value="IG_LIKE"/>
    <property type="match status" value="1"/>
</dbReference>
<evidence type="ECO:0000256" key="5">
    <source>
        <dbReference type="SAM" id="Phobius"/>
    </source>
</evidence>
<keyword evidence="9" id="KW-1185">Reference proteome</keyword>
<dbReference type="InterPro" id="IPR050831">
    <property type="entry name" value="CEA_cell_adhesion"/>
</dbReference>
<dbReference type="OrthoDB" id="10012075at2759"/>
<keyword evidence="5" id="KW-0472">Membrane</keyword>
<dbReference type="InterPro" id="IPR003006">
    <property type="entry name" value="Ig/MHC_CS"/>
</dbReference>
<accession>A0A9D3PA91</accession>
<protein>
    <recommendedName>
        <fullName evidence="7">Ig-like domain-containing protein</fullName>
    </recommendedName>
</protein>
<evidence type="ECO:0000313" key="9">
    <source>
        <dbReference type="Proteomes" id="UP000824219"/>
    </source>
</evidence>
<dbReference type="Gene3D" id="2.60.40.10">
    <property type="entry name" value="Immunoglobulins"/>
    <property type="match status" value="2"/>
</dbReference>
<comment type="caution">
    <text evidence="8">The sequence shown here is derived from an EMBL/GenBank/DDBJ whole genome shotgun (WGS) entry which is preliminary data.</text>
</comment>
<feature type="domain" description="Ig-like" evidence="7">
    <location>
        <begin position="131"/>
        <end position="232"/>
    </location>
</feature>
<dbReference type="PROSITE" id="PS00290">
    <property type="entry name" value="IG_MHC"/>
    <property type="match status" value="1"/>
</dbReference>
<dbReference type="Proteomes" id="UP000824219">
    <property type="component" value="Linkage Group LG01"/>
</dbReference>
<dbReference type="InterPro" id="IPR013783">
    <property type="entry name" value="Ig-like_fold"/>
</dbReference>